<gene>
    <name evidence="2" type="ORF">EW145_g1032</name>
</gene>
<keyword evidence="1" id="KW-0732">Signal</keyword>
<comment type="caution">
    <text evidence="2">The sequence shown here is derived from an EMBL/GenBank/DDBJ whole genome shotgun (WGS) entry which is preliminary data.</text>
</comment>
<dbReference type="AlphaFoldDB" id="A0A4S4LG99"/>
<protein>
    <submittedName>
        <fullName evidence="2">Uncharacterized protein</fullName>
    </submittedName>
</protein>
<reference evidence="2 3" key="1">
    <citation type="submission" date="2019-02" db="EMBL/GenBank/DDBJ databases">
        <title>Genome sequencing of the rare red list fungi Phellinidium pouzarii.</title>
        <authorList>
            <person name="Buettner E."/>
            <person name="Kellner H."/>
        </authorList>
    </citation>
    <scope>NUCLEOTIDE SEQUENCE [LARGE SCALE GENOMIC DNA]</scope>
    <source>
        <strain evidence="2 3">DSM 108285</strain>
    </source>
</reference>
<feature type="signal peptide" evidence="1">
    <location>
        <begin position="1"/>
        <end position="18"/>
    </location>
</feature>
<sequence>MKLTIAFLLAWVTLSVSSAPSYPHPTCPPCPPIIFSTIPISETTTTPAIIIPPLEPAPTSVAPPVKARYAFAEVPDCICAL</sequence>
<organism evidence="2 3">
    <name type="scientific">Phellinidium pouzarii</name>
    <dbReference type="NCBI Taxonomy" id="167371"/>
    <lineage>
        <taxon>Eukaryota</taxon>
        <taxon>Fungi</taxon>
        <taxon>Dikarya</taxon>
        <taxon>Basidiomycota</taxon>
        <taxon>Agaricomycotina</taxon>
        <taxon>Agaricomycetes</taxon>
        <taxon>Hymenochaetales</taxon>
        <taxon>Hymenochaetaceae</taxon>
        <taxon>Phellinidium</taxon>
    </lineage>
</organism>
<proteinExistence type="predicted"/>
<accession>A0A4S4LG99</accession>
<keyword evidence="3" id="KW-1185">Reference proteome</keyword>
<feature type="chain" id="PRO_5020724646" evidence="1">
    <location>
        <begin position="19"/>
        <end position="81"/>
    </location>
</feature>
<dbReference type="Proteomes" id="UP000308199">
    <property type="component" value="Unassembled WGS sequence"/>
</dbReference>
<evidence type="ECO:0000313" key="3">
    <source>
        <dbReference type="Proteomes" id="UP000308199"/>
    </source>
</evidence>
<dbReference type="EMBL" id="SGPK01000025">
    <property type="protein sequence ID" value="THH10879.1"/>
    <property type="molecule type" value="Genomic_DNA"/>
</dbReference>
<name>A0A4S4LG99_9AGAM</name>
<evidence type="ECO:0000313" key="2">
    <source>
        <dbReference type="EMBL" id="THH10879.1"/>
    </source>
</evidence>
<evidence type="ECO:0000256" key="1">
    <source>
        <dbReference type="SAM" id="SignalP"/>
    </source>
</evidence>